<evidence type="ECO:0000313" key="6">
    <source>
        <dbReference type="Proteomes" id="UP000011761"/>
    </source>
</evidence>
<name>M2LUM7_BAUPA</name>
<keyword evidence="1" id="KW-0962">Peroxisome biogenesis</keyword>
<dbReference type="GO" id="GO:0016559">
    <property type="term" value="P:peroxisome fission"/>
    <property type="evidence" value="ECO:0007669"/>
    <property type="project" value="InterPro"/>
</dbReference>
<dbReference type="Pfam" id="PF05648">
    <property type="entry name" value="PEX11"/>
    <property type="match status" value="1"/>
</dbReference>
<dbReference type="PANTHER" id="PTHR12652">
    <property type="entry name" value="PEROXISOMAL BIOGENESIS FACTOR 11"/>
    <property type="match status" value="1"/>
</dbReference>
<evidence type="ECO:0000256" key="2">
    <source>
        <dbReference type="ARBA" id="ARBA00023136"/>
    </source>
</evidence>
<accession>M2LUM7</accession>
<dbReference type="OrthoDB" id="10005898at2759"/>
<evidence type="ECO:0000256" key="4">
    <source>
        <dbReference type="ARBA" id="ARBA00046271"/>
    </source>
</evidence>
<dbReference type="eggNOG" id="ENOG502S1P2">
    <property type="taxonomic scope" value="Eukaryota"/>
</dbReference>
<dbReference type="GO" id="GO:0005778">
    <property type="term" value="C:peroxisomal membrane"/>
    <property type="evidence" value="ECO:0007669"/>
    <property type="project" value="UniProtKB-SubCell"/>
</dbReference>
<gene>
    <name evidence="5" type="ORF">BAUCODRAFT_32316</name>
</gene>
<dbReference type="STRING" id="717646.M2LUM7"/>
<comment type="subcellular location">
    <subcellularLocation>
        <location evidence="4">Peroxisome membrane</location>
    </subcellularLocation>
</comment>
<evidence type="ECO:0000313" key="5">
    <source>
        <dbReference type="EMBL" id="EMC98297.1"/>
    </source>
</evidence>
<dbReference type="PANTHER" id="PTHR12652:SF25">
    <property type="entry name" value="MICROBODY (PEROXISOME) PROLIFERATION PROTEIN PEROXIN 11C (EUROFUNG)"/>
    <property type="match status" value="1"/>
</dbReference>
<dbReference type="OMA" id="RNLAWAP"/>
<dbReference type="Proteomes" id="UP000011761">
    <property type="component" value="Unassembled WGS sequence"/>
</dbReference>
<dbReference type="EMBL" id="KB445553">
    <property type="protein sequence ID" value="EMC98297.1"/>
    <property type="molecule type" value="Genomic_DNA"/>
</dbReference>
<dbReference type="HOGENOM" id="CLU_052213_0_1_1"/>
<protein>
    <recommendedName>
        <fullName evidence="7">Peroxin 11C</fullName>
    </recommendedName>
</protein>
<sequence>MAQRRLGMMRNATALAGQRIDSFLTRLHRTLSKTAGAEAILYTLCFTLIFVHARLRHTLNRQYDRLAFAVATNAPSPLLPGDTMLAIIEQPYTHPSELSAGVKAAAGLVEDFLVFSRLRGLISIYSWAREHYMTPPGDAILKLLVWAQLAASTTFQFLENALYLASKGVLRGKAWEERQPRWWVWSNRFWLVHVLLEGLRLLRVRQLRYNEDFGAKVLPPGSQQFDSDSTGVVAQSEELKRKWQRDFYANAGWFPLTLHWSFYDENNSPLNDTWVGLCGLVPGVIALREAWEEAKQ</sequence>
<dbReference type="AlphaFoldDB" id="M2LUM7"/>
<organism evidence="5 6">
    <name type="scientific">Baudoinia panamericana (strain UAMH 10762)</name>
    <name type="common">Angels' share fungus</name>
    <name type="synonym">Baudoinia compniacensis (strain UAMH 10762)</name>
    <dbReference type="NCBI Taxonomy" id="717646"/>
    <lineage>
        <taxon>Eukaryota</taxon>
        <taxon>Fungi</taxon>
        <taxon>Dikarya</taxon>
        <taxon>Ascomycota</taxon>
        <taxon>Pezizomycotina</taxon>
        <taxon>Dothideomycetes</taxon>
        <taxon>Dothideomycetidae</taxon>
        <taxon>Mycosphaerellales</taxon>
        <taxon>Teratosphaeriaceae</taxon>
        <taxon>Baudoinia</taxon>
    </lineage>
</organism>
<keyword evidence="2" id="KW-0472">Membrane</keyword>
<keyword evidence="3" id="KW-0576">Peroxisome</keyword>
<dbReference type="InterPro" id="IPR008733">
    <property type="entry name" value="PEX11"/>
</dbReference>
<proteinExistence type="predicted"/>
<keyword evidence="6" id="KW-1185">Reference proteome</keyword>
<evidence type="ECO:0000256" key="1">
    <source>
        <dbReference type="ARBA" id="ARBA00022593"/>
    </source>
</evidence>
<evidence type="ECO:0008006" key="7">
    <source>
        <dbReference type="Google" id="ProtNLM"/>
    </source>
</evidence>
<dbReference type="RefSeq" id="XP_007674448.1">
    <property type="nucleotide sequence ID" value="XM_007676258.1"/>
</dbReference>
<reference evidence="5 6" key="1">
    <citation type="journal article" date="2012" name="PLoS Pathog.">
        <title>Diverse lifestyles and strategies of plant pathogenesis encoded in the genomes of eighteen Dothideomycetes fungi.</title>
        <authorList>
            <person name="Ohm R.A."/>
            <person name="Feau N."/>
            <person name="Henrissat B."/>
            <person name="Schoch C.L."/>
            <person name="Horwitz B.A."/>
            <person name="Barry K.W."/>
            <person name="Condon B.J."/>
            <person name="Copeland A.C."/>
            <person name="Dhillon B."/>
            <person name="Glaser F."/>
            <person name="Hesse C.N."/>
            <person name="Kosti I."/>
            <person name="LaButti K."/>
            <person name="Lindquist E.A."/>
            <person name="Lucas S."/>
            <person name="Salamov A.A."/>
            <person name="Bradshaw R.E."/>
            <person name="Ciuffetti L."/>
            <person name="Hamelin R.C."/>
            <person name="Kema G.H.J."/>
            <person name="Lawrence C."/>
            <person name="Scott J.A."/>
            <person name="Spatafora J.W."/>
            <person name="Turgeon B.G."/>
            <person name="de Wit P.J.G.M."/>
            <person name="Zhong S."/>
            <person name="Goodwin S.B."/>
            <person name="Grigoriev I.V."/>
        </authorList>
    </citation>
    <scope>NUCLEOTIDE SEQUENCE [LARGE SCALE GENOMIC DNA]</scope>
    <source>
        <strain evidence="5 6">UAMH 10762</strain>
    </source>
</reference>
<evidence type="ECO:0000256" key="3">
    <source>
        <dbReference type="ARBA" id="ARBA00023140"/>
    </source>
</evidence>
<dbReference type="KEGG" id="bcom:BAUCODRAFT_32316"/>
<dbReference type="GeneID" id="19111740"/>